<evidence type="ECO:0000256" key="5">
    <source>
        <dbReference type="PIRSR" id="PIRSR600760-2"/>
    </source>
</evidence>
<accession>A0A4R4EFJ2</accession>
<dbReference type="GO" id="GO:0007165">
    <property type="term" value="P:signal transduction"/>
    <property type="evidence" value="ECO:0007669"/>
    <property type="project" value="TreeGrafter"/>
</dbReference>
<dbReference type="Gene3D" id="3.30.540.10">
    <property type="entry name" value="Fructose-1,6-Bisphosphatase, subunit A, domain 1"/>
    <property type="match status" value="1"/>
</dbReference>
<feature type="binding site" evidence="5">
    <location>
        <position position="90"/>
    </location>
    <ligand>
        <name>Mg(2+)</name>
        <dbReference type="ChEBI" id="CHEBI:18420"/>
        <label>2</label>
    </ligand>
</feature>
<dbReference type="EMBL" id="SKFG01000008">
    <property type="protein sequence ID" value="TCZ77860.1"/>
    <property type="molecule type" value="Genomic_DNA"/>
</dbReference>
<reference evidence="6 7" key="1">
    <citation type="submission" date="2019-03" db="EMBL/GenBank/DDBJ databases">
        <authorList>
            <person name="Kim M.K.M."/>
        </authorList>
    </citation>
    <scope>NUCLEOTIDE SEQUENCE [LARGE SCALE GENOMIC DNA]</scope>
    <source>
        <strain evidence="6 7">18JY21-1</strain>
    </source>
</reference>
<comment type="caution">
    <text evidence="6">The sequence shown here is derived from an EMBL/GenBank/DDBJ whole genome shotgun (WGS) entry which is preliminary data.</text>
</comment>
<evidence type="ECO:0000313" key="6">
    <source>
        <dbReference type="EMBL" id="TCZ77860.1"/>
    </source>
</evidence>
<dbReference type="AlphaFoldDB" id="A0A4R4EFJ2"/>
<evidence type="ECO:0000256" key="2">
    <source>
        <dbReference type="ARBA" id="ARBA00022723"/>
    </source>
</evidence>
<protein>
    <submittedName>
        <fullName evidence="6">Inositol monophosphatase</fullName>
    </submittedName>
</protein>
<dbReference type="FunFam" id="3.30.540.10:FF:000003">
    <property type="entry name" value="Inositol-1-monophosphatase"/>
    <property type="match status" value="1"/>
</dbReference>
<feature type="binding site" evidence="5">
    <location>
        <position position="89"/>
    </location>
    <ligand>
        <name>Mg(2+)</name>
        <dbReference type="ChEBI" id="CHEBI:18420"/>
        <label>1</label>
        <note>catalytic</note>
    </ligand>
</feature>
<dbReference type="GO" id="GO:0046872">
    <property type="term" value="F:metal ion binding"/>
    <property type="evidence" value="ECO:0007669"/>
    <property type="project" value="UniProtKB-KW"/>
</dbReference>
<evidence type="ECO:0000256" key="3">
    <source>
        <dbReference type="ARBA" id="ARBA00022801"/>
    </source>
</evidence>
<evidence type="ECO:0000313" key="7">
    <source>
        <dbReference type="Proteomes" id="UP000295418"/>
    </source>
</evidence>
<dbReference type="GO" id="GO:0006020">
    <property type="term" value="P:inositol metabolic process"/>
    <property type="evidence" value="ECO:0007669"/>
    <property type="project" value="TreeGrafter"/>
</dbReference>
<organism evidence="6 7">
    <name type="scientific">Paenibacillus albiflavus</name>
    <dbReference type="NCBI Taxonomy" id="2545760"/>
    <lineage>
        <taxon>Bacteria</taxon>
        <taxon>Bacillati</taxon>
        <taxon>Bacillota</taxon>
        <taxon>Bacilli</taxon>
        <taxon>Bacillales</taxon>
        <taxon>Paenibacillaceae</taxon>
        <taxon>Paenibacillus</taxon>
    </lineage>
</organism>
<dbReference type="PANTHER" id="PTHR20854">
    <property type="entry name" value="INOSITOL MONOPHOSPHATASE"/>
    <property type="match status" value="1"/>
</dbReference>
<feature type="binding site" evidence="5">
    <location>
        <position position="71"/>
    </location>
    <ligand>
        <name>Mg(2+)</name>
        <dbReference type="ChEBI" id="CHEBI:18420"/>
        <label>1</label>
        <note>catalytic</note>
    </ligand>
</feature>
<dbReference type="PRINTS" id="PR00377">
    <property type="entry name" value="IMPHPHTASES"/>
</dbReference>
<evidence type="ECO:0000256" key="4">
    <source>
        <dbReference type="ARBA" id="ARBA00022842"/>
    </source>
</evidence>
<evidence type="ECO:0000256" key="1">
    <source>
        <dbReference type="ARBA" id="ARBA00001946"/>
    </source>
</evidence>
<keyword evidence="2 5" id="KW-0479">Metal-binding</keyword>
<proteinExistence type="predicted"/>
<dbReference type="PANTHER" id="PTHR20854:SF4">
    <property type="entry name" value="INOSITOL-1-MONOPHOSPHATASE-RELATED"/>
    <property type="match status" value="1"/>
</dbReference>
<name>A0A4R4EFJ2_9BACL</name>
<dbReference type="Gene3D" id="3.40.190.80">
    <property type="match status" value="1"/>
</dbReference>
<keyword evidence="3" id="KW-0378">Hydrolase</keyword>
<gene>
    <name evidence="6" type="ORF">E0485_09630</name>
</gene>
<comment type="cofactor">
    <cofactor evidence="1 5">
        <name>Mg(2+)</name>
        <dbReference type="ChEBI" id="CHEBI:18420"/>
    </cofactor>
</comment>
<dbReference type="Pfam" id="PF00459">
    <property type="entry name" value="Inositol_P"/>
    <property type="match status" value="1"/>
</dbReference>
<sequence length="273" mass="30651">MDQQALLHARDVAIQAAKLAGEMARSRLRDKFDIQLKDESGDLVTEIDLAADQAIVDMIMKAFPHHLIYSEEAGESGEHSPYVWHIDPLDGTNNFAIGMPLFGVSISLSYQQETILGVVHDSYMQETYWAIKGQGAWLNEYAVVNRPVPQLLKSTLSWIQGHVVSKSDETALRLRQSLESSFKRVLRLWAPSLTWVMLARGDLGGIVLYRSEGQDLYAGVRIAMEAGVRVTDHHGMLIDRWDREIPCLVAAHPDHHEQLLSIVRAVLTTTEED</sequence>
<dbReference type="SUPFAM" id="SSF56655">
    <property type="entry name" value="Carbohydrate phosphatase"/>
    <property type="match status" value="1"/>
</dbReference>
<dbReference type="OrthoDB" id="9772456at2"/>
<dbReference type="InterPro" id="IPR000760">
    <property type="entry name" value="Inositol_monophosphatase-like"/>
</dbReference>
<keyword evidence="7" id="KW-1185">Reference proteome</keyword>
<keyword evidence="4 5" id="KW-0460">Magnesium</keyword>
<feature type="binding site" evidence="5">
    <location>
        <position position="87"/>
    </location>
    <ligand>
        <name>Mg(2+)</name>
        <dbReference type="ChEBI" id="CHEBI:18420"/>
        <label>1</label>
        <note>catalytic</note>
    </ligand>
</feature>
<dbReference type="Proteomes" id="UP000295418">
    <property type="component" value="Unassembled WGS sequence"/>
</dbReference>
<dbReference type="GO" id="GO:0008934">
    <property type="term" value="F:inositol monophosphate 1-phosphatase activity"/>
    <property type="evidence" value="ECO:0007669"/>
    <property type="project" value="TreeGrafter"/>
</dbReference>
<feature type="binding site" evidence="5">
    <location>
        <position position="215"/>
    </location>
    <ligand>
        <name>Mg(2+)</name>
        <dbReference type="ChEBI" id="CHEBI:18420"/>
        <label>1</label>
        <note>catalytic</note>
    </ligand>
</feature>